<dbReference type="SMART" id="SM01100">
    <property type="entry name" value="CRAL_TRIO_N"/>
    <property type="match status" value="1"/>
</dbReference>
<dbReference type="PROSITE" id="PS50191">
    <property type="entry name" value="CRAL_TRIO"/>
    <property type="match status" value="1"/>
</dbReference>
<dbReference type="PANTHER" id="PTHR10174">
    <property type="entry name" value="ALPHA-TOCOPHEROL TRANSFER PROTEIN-RELATED"/>
    <property type="match status" value="1"/>
</dbReference>
<protein>
    <submittedName>
        <fullName evidence="2">CSON003747 protein</fullName>
    </submittedName>
</protein>
<dbReference type="InterPro" id="IPR001251">
    <property type="entry name" value="CRAL-TRIO_dom"/>
</dbReference>
<dbReference type="PANTHER" id="PTHR10174:SF38">
    <property type="entry name" value="HL01515P"/>
    <property type="match status" value="1"/>
</dbReference>
<dbReference type="GO" id="GO:1902936">
    <property type="term" value="F:phosphatidylinositol bisphosphate binding"/>
    <property type="evidence" value="ECO:0007669"/>
    <property type="project" value="TreeGrafter"/>
</dbReference>
<dbReference type="PRINTS" id="PR00180">
    <property type="entry name" value="CRETINALDHBP"/>
</dbReference>
<proteinExistence type="predicted"/>
<dbReference type="EMBL" id="UFQT01001716">
    <property type="protein sequence ID" value="SSX31496.1"/>
    <property type="molecule type" value="Genomic_DNA"/>
</dbReference>
<feature type="domain" description="CRAL-TRIO" evidence="1">
    <location>
        <begin position="130"/>
        <end position="295"/>
    </location>
</feature>
<accession>A0A336MMI2</accession>
<dbReference type="InterPro" id="IPR036273">
    <property type="entry name" value="CRAL/TRIO_N_dom_sf"/>
</dbReference>
<dbReference type="CDD" id="cd00170">
    <property type="entry name" value="SEC14"/>
    <property type="match status" value="1"/>
</dbReference>
<dbReference type="Pfam" id="PF00650">
    <property type="entry name" value="CRAL_TRIO"/>
    <property type="match status" value="1"/>
</dbReference>
<dbReference type="SUPFAM" id="SSF52087">
    <property type="entry name" value="CRAL/TRIO domain"/>
    <property type="match status" value="1"/>
</dbReference>
<dbReference type="Gene3D" id="3.40.525.10">
    <property type="entry name" value="CRAL-TRIO lipid binding domain"/>
    <property type="match status" value="1"/>
</dbReference>
<reference evidence="2" key="1">
    <citation type="submission" date="2018-07" db="EMBL/GenBank/DDBJ databases">
        <authorList>
            <person name="Quirk P.G."/>
            <person name="Krulwich T.A."/>
        </authorList>
    </citation>
    <scope>NUCLEOTIDE SEQUENCE</scope>
</reference>
<dbReference type="Gene3D" id="1.10.8.20">
    <property type="entry name" value="N-terminal domain of phosphatidylinositol transfer protein sec14p"/>
    <property type="match status" value="1"/>
</dbReference>
<name>A0A336MMI2_CULSO</name>
<sequence length="364" mass="43188">MQVKKYDEHERPYLEICEGYKIRIEYEEVTAEYKEKAEIELRETPENVSKGLEELRELLMVDENKSFIHKFLEYFYIAADEHLFVPYERDDFLLKYLRPTKFYAKSAYDLMNRYYKFKIKYPKYCDNVMPNTVKRPFEHNTVNFQPKRDQHGRRILILSGAKDWTPEKFSLNELFRAIQVALELAMLEPMTQINGCIVIFDMTGITFSQLQYCSIPFALMLLEWIQHCAPLRLKAFHVVHNPSFFNMIFKFLKPFLGHKMKNRIFFHRNNMKRLLKHVSPDCLRPNFGGHMPCEEVDGKLLSDLFDECVEEFEVLNCYGYKEDKKSMKIPNIVQVTKGSTAKYVLVKDVIDGAENKTPEIPINF</sequence>
<organism evidence="2">
    <name type="scientific">Culicoides sonorensis</name>
    <name type="common">Biting midge</name>
    <dbReference type="NCBI Taxonomy" id="179676"/>
    <lineage>
        <taxon>Eukaryota</taxon>
        <taxon>Metazoa</taxon>
        <taxon>Ecdysozoa</taxon>
        <taxon>Arthropoda</taxon>
        <taxon>Hexapoda</taxon>
        <taxon>Insecta</taxon>
        <taxon>Pterygota</taxon>
        <taxon>Neoptera</taxon>
        <taxon>Endopterygota</taxon>
        <taxon>Diptera</taxon>
        <taxon>Nematocera</taxon>
        <taxon>Chironomoidea</taxon>
        <taxon>Ceratopogonidae</taxon>
        <taxon>Ceratopogoninae</taxon>
        <taxon>Culicoides</taxon>
        <taxon>Monoculicoides</taxon>
    </lineage>
</organism>
<evidence type="ECO:0000313" key="2">
    <source>
        <dbReference type="EMBL" id="SSX31496.1"/>
    </source>
</evidence>
<dbReference type="GO" id="GO:0016020">
    <property type="term" value="C:membrane"/>
    <property type="evidence" value="ECO:0007669"/>
    <property type="project" value="TreeGrafter"/>
</dbReference>
<dbReference type="InterPro" id="IPR036865">
    <property type="entry name" value="CRAL-TRIO_dom_sf"/>
</dbReference>
<dbReference type="SMART" id="SM00516">
    <property type="entry name" value="SEC14"/>
    <property type="match status" value="1"/>
</dbReference>
<evidence type="ECO:0000259" key="1">
    <source>
        <dbReference type="PROSITE" id="PS50191"/>
    </source>
</evidence>
<dbReference type="VEuPathDB" id="VectorBase:CSON003747"/>
<dbReference type="AlphaFoldDB" id="A0A336MMI2"/>
<gene>
    <name evidence="2" type="primary">CSON003747</name>
</gene>
<dbReference type="InterPro" id="IPR011074">
    <property type="entry name" value="CRAL/TRIO_N_dom"/>
</dbReference>
<dbReference type="SUPFAM" id="SSF46938">
    <property type="entry name" value="CRAL/TRIO N-terminal domain"/>
    <property type="match status" value="1"/>
</dbReference>
<dbReference type="Gene3D" id="1.20.5.1200">
    <property type="entry name" value="Alpha-tocopherol transfer"/>
    <property type="match status" value="1"/>
</dbReference>